<name>A0A4Y2J150_ARAVE</name>
<protein>
    <submittedName>
        <fullName evidence="1">Uncharacterized protein</fullName>
    </submittedName>
</protein>
<dbReference type="EMBL" id="BGPR01003079">
    <property type="protein sequence ID" value="GBM83428.1"/>
    <property type="molecule type" value="Genomic_DNA"/>
</dbReference>
<reference evidence="1 2" key="1">
    <citation type="journal article" date="2019" name="Sci. Rep.">
        <title>Orb-weaving spider Araneus ventricosus genome elucidates the spidroin gene catalogue.</title>
        <authorList>
            <person name="Kono N."/>
            <person name="Nakamura H."/>
            <person name="Ohtoshi R."/>
            <person name="Moran D.A.P."/>
            <person name="Shinohara A."/>
            <person name="Yoshida Y."/>
            <person name="Fujiwara M."/>
            <person name="Mori M."/>
            <person name="Tomita M."/>
            <person name="Arakawa K."/>
        </authorList>
    </citation>
    <scope>NUCLEOTIDE SEQUENCE [LARGE SCALE GENOMIC DNA]</scope>
</reference>
<comment type="caution">
    <text evidence="1">The sequence shown here is derived from an EMBL/GenBank/DDBJ whole genome shotgun (WGS) entry which is preliminary data.</text>
</comment>
<sequence>MAWNGIPVSKHIENPSVLVVNISLIVVDLDENRCHRTWDDDDQKGPEEKLSSVKDTLPSPLYFKISPIGRFKAPSLLLDCCDLMVGFRLQIQRIMESRANFTKKFVRGPSLILWSQTSLGWCGMEDCADIAGFEASLVI</sequence>
<evidence type="ECO:0000313" key="1">
    <source>
        <dbReference type="EMBL" id="GBM83428.1"/>
    </source>
</evidence>
<evidence type="ECO:0000313" key="2">
    <source>
        <dbReference type="Proteomes" id="UP000499080"/>
    </source>
</evidence>
<keyword evidence="2" id="KW-1185">Reference proteome</keyword>
<dbReference type="Proteomes" id="UP000499080">
    <property type="component" value="Unassembled WGS sequence"/>
</dbReference>
<proteinExistence type="predicted"/>
<dbReference type="AlphaFoldDB" id="A0A4Y2J150"/>
<accession>A0A4Y2J150</accession>
<organism evidence="1 2">
    <name type="scientific">Araneus ventricosus</name>
    <name type="common">Orbweaver spider</name>
    <name type="synonym">Epeira ventricosa</name>
    <dbReference type="NCBI Taxonomy" id="182803"/>
    <lineage>
        <taxon>Eukaryota</taxon>
        <taxon>Metazoa</taxon>
        <taxon>Ecdysozoa</taxon>
        <taxon>Arthropoda</taxon>
        <taxon>Chelicerata</taxon>
        <taxon>Arachnida</taxon>
        <taxon>Araneae</taxon>
        <taxon>Araneomorphae</taxon>
        <taxon>Entelegynae</taxon>
        <taxon>Araneoidea</taxon>
        <taxon>Araneidae</taxon>
        <taxon>Araneus</taxon>
    </lineage>
</organism>
<gene>
    <name evidence="1" type="ORF">AVEN_118501_1</name>
</gene>